<protein>
    <submittedName>
        <fullName evidence="1">Uncharacterized protein</fullName>
    </submittedName>
</protein>
<evidence type="ECO:0000313" key="1">
    <source>
        <dbReference type="EMBL" id="AFM39916.1"/>
    </source>
</evidence>
<gene>
    <name evidence="1" type="ordered locus">Desaci_0861</name>
</gene>
<dbReference type="KEGG" id="dai:Desaci_0861"/>
<dbReference type="AlphaFoldDB" id="I4D292"/>
<proteinExistence type="predicted"/>
<evidence type="ECO:0000313" key="2">
    <source>
        <dbReference type="Proteomes" id="UP000002892"/>
    </source>
</evidence>
<dbReference type="HOGENOM" id="CLU_3079096_0_0_9"/>
<dbReference type="Proteomes" id="UP000002892">
    <property type="component" value="Chromosome"/>
</dbReference>
<reference evidence="1 2" key="1">
    <citation type="journal article" date="2012" name="J. Bacteriol.">
        <title>Complete genome sequences of Desulfosporosinus orientis DSM765T, Desulfosporosinus youngiae DSM17734T, Desulfosporosinus meridiei DSM13257T, and Desulfosporosinus acidiphilus DSM22704T.</title>
        <authorList>
            <person name="Pester M."/>
            <person name="Brambilla E."/>
            <person name="Alazard D."/>
            <person name="Rattei T."/>
            <person name="Weinmaier T."/>
            <person name="Han J."/>
            <person name="Lucas S."/>
            <person name="Lapidus A."/>
            <person name="Cheng J.F."/>
            <person name="Goodwin L."/>
            <person name="Pitluck S."/>
            <person name="Peters L."/>
            <person name="Ovchinnikova G."/>
            <person name="Teshima H."/>
            <person name="Detter J.C."/>
            <person name="Han C.S."/>
            <person name="Tapia R."/>
            <person name="Land M.L."/>
            <person name="Hauser L."/>
            <person name="Kyrpides N.C."/>
            <person name="Ivanova N.N."/>
            <person name="Pagani I."/>
            <person name="Huntmann M."/>
            <person name="Wei C.L."/>
            <person name="Davenport K.W."/>
            <person name="Daligault H."/>
            <person name="Chain P.S."/>
            <person name="Chen A."/>
            <person name="Mavromatis K."/>
            <person name="Markowitz V."/>
            <person name="Szeto E."/>
            <person name="Mikhailova N."/>
            <person name="Pati A."/>
            <person name="Wagner M."/>
            <person name="Woyke T."/>
            <person name="Ollivier B."/>
            <person name="Klenk H.P."/>
            <person name="Spring S."/>
            <person name="Loy A."/>
        </authorList>
    </citation>
    <scope>NUCLEOTIDE SEQUENCE [LARGE SCALE GENOMIC DNA]</scope>
    <source>
        <strain evidence="2">DSM 22704 / JCM 16185 / SJ4</strain>
    </source>
</reference>
<accession>I4D292</accession>
<keyword evidence="2" id="KW-1185">Reference proteome</keyword>
<dbReference type="RefSeq" id="WP_014825927.1">
    <property type="nucleotide sequence ID" value="NC_018068.1"/>
</dbReference>
<sequence length="52" mass="5880">MARTVAAYCRKCKKPTDFHLNCGGWECCSCGSNNPLGGHDDSEFPYNIFRDY</sequence>
<name>I4D292_DESAJ</name>
<organism evidence="1 2">
    <name type="scientific">Desulfosporosinus acidiphilus (strain DSM 22704 / JCM 16185 / SJ4)</name>
    <dbReference type="NCBI Taxonomy" id="646529"/>
    <lineage>
        <taxon>Bacteria</taxon>
        <taxon>Bacillati</taxon>
        <taxon>Bacillota</taxon>
        <taxon>Clostridia</taxon>
        <taxon>Eubacteriales</taxon>
        <taxon>Desulfitobacteriaceae</taxon>
        <taxon>Desulfosporosinus</taxon>
    </lineage>
</organism>
<dbReference type="EMBL" id="CP003639">
    <property type="protein sequence ID" value="AFM39916.1"/>
    <property type="molecule type" value="Genomic_DNA"/>
</dbReference>